<dbReference type="Pfam" id="PF01040">
    <property type="entry name" value="UbiA"/>
    <property type="match status" value="1"/>
</dbReference>
<sequence length="303" mass="31906">MAADGTAANRILPWLRLARPQQWTKNLFVLAVPFFAGSLLDPGELTSSVVAAVSFCLASSAAYAFNDAQDVELDRLHPRKRGRPVADGSLSIRAARIFAALLAVTSLSVSAAAGGTATLWVAIFLLVNTLYSAGLKQHPGLDIIIIALGFPLRVLAGAGSDIGNTSPWLLACAGITALLLAAGKRHSELGSHGGDAVQFRPGLHKVSLRTTGTAVWASATVLAGAYTLYALAASSRTAPGWSMGITIPFAGLIIGLYLWQVLRHHAGEQPELLPFLCKPLLLSLLGYLAATLTVIYGMPMWTR</sequence>
<evidence type="ECO:0000256" key="4">
    <source>
        <dbReference type="ARBA" id="ARBA00023136"/>
    </source>
</evidence>
<organism evidence="6">
    <name type="scientific">Caldilineaceae bacterium SB0662_bin_9</name>
    <dbReference type="NCBI Taxonomy" id="2605258"/>
    <lineage>
        <taxon>Bacteria</taxon>
        <taxon>Bacillati</taxon>
        <taxon>Chloroflexota</taxon>
        <taxon>Caldilineae</taxon>
        <taxon>Caldilineales</taxon>
        <taxon>Caldilineaceae</taxon>
    </lineage>
</organism>
<accession>A0A6B1DX04</accession>
<gene>
    <name evidence="6" type="ORF">F4Y08_16545</name>
</gene>
<dbReference type="GO" id="GO:0016020">
    <property type="term" value="C:membrane"/>
    <property type="evidence" value="ECO:0007669"/>
    <property type="project" value="UniProtKB-SubCell"/>
</dbReference>
<dbReference type="GO" id="GO:0016765">
    <property type="term" value="F:transferase activity, transferring alkyl or aryl (other than methyl) groups"/>
    <property type="evidence" value="ECO:0007669"/>
    <property type="project" value="InterPro"/>
</dbReference>
<dbReference type="Gene3D" id="1.10.357.140">
    <property type="entry name" value="UbiA prenyltransferase"/>
    <property type="match status" value="1"/>
</dbReference>
<evidence type="ECO:0000256" key="5">
    <source>
        <dbReference type="SAM" id="Phobius"/>
    </source>
</evidence>
<dbReference type="CDD" id="cd13963">
    <property type="entry name" value="PT_UbiA_2"/>
    <property type="match status" value="1"/>
</dbReference>
<proteinExistence type="predicted"/>
<name>A0A6B1DX04_9CHLR</name>
<feature type="transmembrane region" description="Helical" evidence="5">
    <location>
        <begin position="280"/>
        <end position="301"/>
    </location>
</feature>
<keyword evidence="4 5" id="KW-0472">Membrane</keyword>
<feature type="transmembrane region" description="Helical" evidence="5">
    <location>
        <begin position="143"/>
        <end position="160"/>
    </location>
</feature>
<dbReference type="InterPro" id="IPR044878">
    <property type="entry name" value="UbiA_sf"/>
</dbReference>
<evidence type="ECO:0000256" key="1">
    <source>
        <dbReference type="ARBA" id="ARBA00004141"/>
    </source>
</evidence>
<dbReference type="EMBL" id="VXPY01000121">
    <property type="protein sequence ID" value="MYD91911.1"/>
    <property type="molecule type" value="Genomic_DNA"/>
</dbReference>
<evidence type="ECO:0000256" key="2">
    <source>
        <dbReference type="ARBA" id="ARBA00022692"/>
    </source>
</evidence>
<comment type="caution">
    <text evidence="6">The sequence shown here is derived from an EMBL/GenBank/DDBJ whole genome shotgun (WGS) entry which is preliminary data.</text>
</comment>
<comment type="subcellular location">
    <subcellularLocation>
        <location evidence="1">Membrane</location>
        <topology evidence="1">Multi-pass membrane protein</topology>
    </subcellularLocation>
</comment>
<keyword evidence="3 5" id="KW-1133">Transmembrane helix</keyword>
<reference evidence="6" key="1">
    <citation type="submission" date="2019-09" db="EMBL/GenBank/DDBJ databases">
        <title>Characterisation of the sponge microbiome using genome-centric metagenomics.</title>
        <authorList>
            <person name="Engelberts J.P."/>
            <person name="Robbins S.J."/>
            <person name="De Goeij J.M."/>
            <person name="Aranda M."/>
            <person name="Bell S.C."/>
            <person name="Webster N.S."/>
        </authorList>
    </citation>
    <scope>NUCLEOTIDE SEQUENCE</scope>
    <source>
        <strain evidence="6">SB0662_bin_9</strain>
    </source>
</reference>
<keyword evidence="6" id="KW-0808">Transferase</keyword>
<keyword evidence="2 5" id="KW-0812">Transmembrane</keyword>
<feature type="transmembrane region" description="Helical" evidence="5">
    <location>
        <begin position="111"/>
        <end position="131"/>
    </location>
</feature>
<feature type="transmembrane region" description="Helical" evidence="5">
    <location>
        <begin position="213"/>
        <end position="232"/>
    </location>
</feature>
<evidence type="ECO:0000256" key="3">
    <source>
        <dbReference type="ARBA" id="ARBA00022989"/>
    </source>
</evidence>
<feature type="transmembrane region" description="Helical" evidence="5">
    <location>
        <begin position="238"/>
        <end position="259"/>
    </location>
</feature>
<dbReference type="AlphaFoldDB" id="A0A6B1DX04"/>
<dbReference type="InterPro" id="IPR000537">
    <property type="entry name" value="UbiA_prenyltransferase"/>
</dbReference>
<protein>
    <submittedName>
        <fullName evidence="6">UbiA prenyltransferase family protein</fullName>
    </submittedName>
</protein>
<evidence type="ECO:0000313" key="6">
    <source>
        <dbReference type="EMBL" id="MYD91911.1"/>
    </source>
</evidence>